<dbReference type="KEGG" id="ccro:CMC5_060930"/>
<proteinExistence type="predicted"/>
<reference evidence="2 3" key="1">
    <citation type="submission" date="2015-07" db="EMBL/GenBank/DDBJ databases">
        <title>Genome analysis of myxobacterium Chondromyces crocatus Cm c5 reveals a high potential for natural compound synthesis and the genetic basis for the loss of fruiting body formation.</title>
        <authorList>
            <person name="Zaburannyi N."/>
            <person name="Bunk B."/>
            <person name="Maier J."/>
            <person name="Overmann J."/>
            <person name="Mueller R."/>
        </authorList>
    </citation>
    <scope>NUCLEOTIDE SEQUENCE [LARGE SCALE GENOMIC DNA]</scope>
    <source>
        <strain evidence="2 3">Cm c5</strain>
    </source>
</reference>
<sequence length="220" mass="22077">MAGSSGRCPREGSNHRRRAALRGQCASGHLPCSRCGAAPRGGRWGGKHGGGWGAAPGSASGCGCGALWGAAFSSREDRGGGGAVWWRSAARGWVSWCGADGSASAVCSARGSSALWGAAASWWSGALWGAAALRGTSALWRAAARCRRGSARVSGGSGSLWGASACTGGSTADAHRGRRLRGHRGAGDRVLPAQQRGQQLVGGDRADAHDDGARGDGGQR</sequence>
<evidence type="ECO:0000313" key="3">
    <source>
        <dbReference type="Proteomes" id="UP000067626"/>
    </source>
</evidence>
<dbReference type="Proteomes" id="UP000067626">
    <property type="component" value="Chromosome"/>
</dbReference>
<feature type="region of interest" description="Disordered" evidence="1">
    <location>
        <begin position="168"/>
        <end position="220"/>
    </location>
</feature>
<name>A0A0K1EMK5_CHOCO</name>
<dbReference type="AlphaFoldDB" id="A0A0K1EMK5"/>
<dbReference type="EMBL" id="CP012159">
    <property type="protein sequence ID" value="AKT41872.1"/>
    <property type="molecule type" value="Genomic_DNA"/>
</dbReference>
<feature type="compositionally biased region" description="Basic and acidic residues" evidence="1">
    <location>
        <begin position="204"/>
        <end position="220"/>
    </location>
</feature>
<evidence type="ECO:0000313" key="2">
    <source>
        <dbReference type="EMBL" id="AKT41872.1"/>
    </source>
</evidence>
<keyword evidence="3" id="KW-1185">Reference proteome</keyword>
<organism evidence="2 3">
    <name type="scientific">Chondromyces crocatus</name>
    <dbReference type="NCBI Taxonomy" id="52"/>
    <lineage>
        <taxon>Bacteria</taxon>
        <taxon>Pseudomonadati</taxon>
        <taxon>Myxococcota</taxon>
        <taxon>Polyangia</taxon>
        <taxon>Polyangiales</taxon>
        <taxon>Polyangiaceae</taxon>
        <taxon>Chondromyces</taxon>
    </lineage>
</organism>
<gene>
    <name evidence="2" type="ORF">CMC5_060930</name>
</gene>
<protein>
    <submittedName>
        <fullName evidence="2">Uncharacterized protein</fullName>
    </submittedName>
</protein>
<evidence type="ECO:0000256" key="1">
    <source>
        <dbReference type="SAM" id="MobiDB-lite"/>
    </source>
</evidence>
<accession>A0A0K1EMK5</accession>